<dbReference type="CDD" id="cd03139">
    <property type="entry name" value="GATase1_PfpI_2"/>
    <property type="match status" value="1"/>
</dbReference>
<accession>A0A4R2PPH3</accession>
<dbReference type="PANTHER" id="PTHR43130:SF2">
    <property type="entry name" value="DJ-1_PFPI DOMAIN-CONTAINING PROTEIN"/>
    <property type="match status" value="1"/>
</dbReference>
<feature type="domain" description="DJ-1/PfpI" evidence="1">
    <location>
        <begin position="8"/>
        <end position="166"/>
    </location>
</feature>
<dbReference type="EMBL" id="SLXO01000002">
    <property type="protein sequence ID" value="TCP37672.1"/>
    <property type="molecule type" value="Genomic_DNA"/>
</dbReference>
<dbReference type="InParanoid" id="A0A4R2PPH3"/>
<dbReference type="InterPro" id="IPR052158">
    <property type="entry name" value="INH-QAR"/>
</dbReference>
<dbReference type="Gene3D" id="3.40.50.880">
    <property type="match status" value="1"/>
</dbReference>
<dbReference type="InterPro" id="IPR002818">
    <property type="entry name" value="DJ-1/PfpI"/>
</dbReference>
<evidence type="ECO:0000313" key="3">
    <source>
        <dbReference type="Proteomes" id="UP000295399"/>
    </source>
</evidence>
<protein>
    <submittedName>
        <fullName evidence="2">Cyclohexyl-isocyanide hydratase</fullName>
    </submittedName>
</protein>
<dbReference type="OrthoDB" id="9793422at2"/>
<evidence type="ECO:0000259" key="1">
    <source>
        <dbReference type="Pfam" id="PF01965"/>
    </source>
</evidence>
<comment type="caution">
    <text evidence="2">The sequence shown here is derived from an EMBL/GenBank/DDBJ whole genome shotgun (WGS) entry which is preliminary data.</text>
</comment>
<name>A0A4R2PPH3_RHOSA</name>
<gene>
    <name evidence="2" type="ORF">EV659_10278</name>
</gene>
<dbReference type="PANTHER" id="PTHR43130">
    <property type="entry name" value="ARAC-FAMILY TRANSCRIPTIONAL REGULATOR"/>
    <property type="match status" value="1"/>
</dbReference>
<dbReference type="InterPro" id="IPR029062">
    <property type="entry name" value="Class_I_gatase-like"/>
</dbReference>
<sequence>MKPAIEIGFLLFPGVTQLDLTGPHEVFARLPHCRQHLIWKSLDPVQAESGLWLTPSATFDTCPGLDLILVPGGPGQTALFQDTETLDFLRAMAPSCRYVTSVCTGSLVLGAAGLLDGYRATSHWLWTDYLAKFGAVPVHDRVVRDRNRITGAGITAGIDFALTVVAELAGARTAQLIQLSMEYDPQPPFRAGSPDAADPQLVADLRERLADALAERRRHLDQR</sequence>
<dbReference type="Pfam" id="PF01965">
    <property type="entry name" value="DJ-1_PfpI"/>
    <property type="match status" value="1"/>
</dbReference>
<dbReference type="RefSeq" id="WP_132707283.1">
    <property type="nucleotide sequence ID" value="NZ_JACIGF010000002.1"/>
</dbReference>
<dbReference type="Proteomes" id="UP000295399">
    <property type="component" value="Unassembled WGS sequence"/>
</dbReference>
<dbReference type="SUPFAM" id="SSF52317">
    <property type="entry name" value="Class I glutamine amidotransferase-like"/>
    <property type="match status" value="1"/>
</dbReference>
<dbReference type="GO" id="GO:0006355">
    <property type="term" value="P:regulation of DNA-templated transcription"/>
    <property type="evidence" value="ECO:0007669"/>
    <property type="project" value="TreeGrafter"/>
</dbReference>
<dbReference type="AlphaFoldDB" id="A0A4R2PPH3"/>
<reference evidence="2 3" key="1">
    <citation type="submission" date="2019-03" db="EMBL/GenBank/DDBJ databases">
        <title>Genomic Encyclopedia of Type Strains, Phase IV (KMG-IV): sequencing the most valuable type-strain genomes for metagenomic binning, comparative biology and taxonomic classification.</title>
        <authorList>
            <person name="Goeker M."/>
        </authorList>
    </citation>
    <scope>NUCLEOTIDE SEQUENCE [LARGE SCALE GENOMIC DNA]</scope>
    <source>
        <strain evidence="2 3">DSM 2132</strain>
    </source>
</reference>
<evidence type="ECO:0000313" key="2">
    <source>
        <dbReference type="EMBL" id="TCP37672.1"/>
    </source>
</evidence>
<proteinExistence type="predicted"/>
<organism evidence="2 3">
    <name type="scientific">Rhodothalassium salexigens DSM 2132</name>
    <dbReference type="NCBI Taxonomy" id="1188247"/>
    <lineage>
        <taxon>Bacteria</taxon>
        <taxon>Pseudomonadati</taxon>
        <taxon>Pseudomonadota</taxon>
        <taxon>Alphaproteobacteria</taxon>
        <taxon>Rhodothalassiales</taxon>
        <taxon>Rhodothalassiaceae</taxon>
        <taxon>Rhodothalassium</taxon>
    </lineage>
</organism>
<keyword evidence="3" id="KW-1185">Reference proteome</keyword>